<evidence type="ECO:0000256" key="1">
    <source>
        <dbReference type="SAM" id="MobiDB-lite"/>
    </source>
</evidence>
<feature type="region of interest" description="Disordered" evidence="1">
    <location>
        <begin position="1"/>
        <end position="72"/>
    </location>
</feature>
<comment type="caution">
    <text evidence="2">The sequence shown here is derived from an EMBL/GenBank/DDBJ whole genome shotgun (WGS) entry which is preliminary data.</text>
</comment>
<dbReference type="EMBL" id="LWDG02000788">
    <property type="protein sequence ID" value="KAE8262463.1"/>
    <property type="molecule type" value="Genomic_DNA"/>
</dbReference>
<accession>A0A8X7N1U5</accession>
<evidence type="ECO:0000313" key="2">
    <source>
        <dbReference type="EMBL" id="KAE8262463.1"/>
    </source>
</evidence>
<proteinExistence type="predicted"/>
<keyword evidence="3" id="KW-1185">Reference proteome</keyword>
<feature type="compositionally biased region" description="Low complexity" evidence="1">
    <location>
        <begin position="221"/>
        <end position="255"/>
    </location>
</feature>
<name>A0A8X7N1U5_9BASI</name>
<feature type="compositionally biased region" description="Low complexity" evidence="1">
    <location>
        <begin position="189"/>
        <end position="200"/>
    </location>
</feature>
<sequence>MPVQPQTTSPTHASPVSLAATEPRPASPAATGGAIALLELSSPTVTRQPPPTATFSTLQPPKPPTVTAAPTHSVAPLKHSEEAVQEAVRDKLVRYTQAVFDRIKEEPGRAAELIIQAFSRVEVPLGMVDRIATSFATLSGSLSGDSASRVEPVEDILGVDEDFKMVAFRLNPTSSSSHPSRPPPKTEYPSIPSDSDAGSDAPDEDRHHIILGKAQNIPIPTKTGGTTSKTRTGGSTTAGKATGKTSAAASSTAQPQAVPTAAAASSSGIAAPSSGVGGLHAQISWNHAASIMQSSQRFPLPFALSLHTGSKYDDNGHVEMK</sequence>
<feature type="compositionally biased region" description="Polar residues" evidence="1">
    <location>
        <begin position="41"/>
        <end position="59"/>
    </location>
</feature>
<dbReference type="Proteomes" id="UP000078113">
    <property type="component" value="Unassembled WGS sequence"/>
</dbReference>
<evidence type="ECO:0000313" key="3">
    <source>
        <dbReference type="Proteomes" id="UP000078113"/>
    </source>
</evidence>
<reference evidence="2" key="2">
    <citation type="journal article" date="2019" name="IMA Fungus">
        <title>Genome sequencing and comparison of five Tilletia species to identify candidate genes for the detection of regulated species infecting wheat.</title>
        <authorList>
            <person name="Nguyen H.D.T."/>
            <person name="Sultana T."/>
            <person name="Kesanakurti P."/>
            <person name="Hambleton S."/>
        </authorList>
    </citation>
    <scope>NUCLEOTIDE SEQUENCE</scope>
    <source>
        <strain evidence="2">DAOMC 236422</strain>
    </source>
</reference>
<feature type="region of interest" description="Disordered" evidence="1">
    <location>
        <begin position="171"/>
        <end position="255"/>
    </location>
</feature>
<protein>
    <submittedName>
        <fullName evidence="2">Uncharacterized protein</fullName>
    </submittedName>
</protein>
<dbReference type="AlphaFoldDB" id="A0A8X7N1U5"/>
<organism evidence="2 3">
    <name type="scientific">Tilletia walkeri</name>
    <dbReference type="NCBI Taxonomy" id="117179"/>
    <lineage>
        <taxon>Eukaryota</taxon>
        <taxon>Fungi</taxon>
        <taxon>Dikarya</taxon>
        <taxon>Basidiomycota</taxon>
        <taxon>Ustilaginomycotina</taxon>
        <taxon>Exobasidiomycetes</taxon>
        <taxon>Tilletiales</taxon>
        <taxon>Tilletiaceae</taxon>
        <taxon>Tilletia</taxon>
    </lineage>
</organism>
<gene>
    <name evidence="2" type="ORF">A4X09_0g7457</name>
</gene>
<feature type="compositionally biased region" description="Polar residues" evidence="1">
    <location>
        <begin position="1"/>
        <end position="14"/>
    </location>
</feature>
<reference evidence="2" key="1">
    <citation type="submission" date="2016-04" db="EMBL/GenBank/DDBJ databases">
        <authorList>
            <person name="Nguyen H.D."/>
            <person name="Samba Siva P."/>
            <person name="Cullis J."/>
            <person name="Levesque C.A."/>
            <person name="Hambleton S."/>
        </authorList>
    </citation>
    <scope>NUCLEOTIDE SEQUENCE</scope>
    <source>
        <strain evidence="2">DAOMC 236422</strain>
    </source>
</reference>